<protein>
    <submittedName>
        <fullName evidence="1">Uncharacterized protein</fullName>
    </submittedName>
</protein>
<name>A0A8S5S457_9CAUD</name>
<reference evidence="1" key="1">
    <citation type="journal article" date="2021" name="Proc. Natl. Acad. Sci. U.S.A.">
        <title>A Catalog of Tens of Thousands of Viruses from Human Metagenomes Reveals Hidden Associations with Chronic Diseases.</title>
        <authorList>
            <person name="Tisza M.J."/>
            <person name="Buck C.B."/>
        </authorList>
    </citation>
    <scope>NUCLEOTIDE SEQUENCE</scope>
    <source>
        <strain evidence="1">CtmP938</strain>
    </source>
</reference>
<dbReference type="EMBL" id="BK032519">
    <property type="protein sequence ID" value="DAF45796.1"/>
    <property type="molecule type" value="Genomic_DNA"/>
</dbReference>
<evidence type="ECO:0000313" key="1">
    <source>
        <dbReference type="EMBL" id="DAF45796.1"/>
    </source>
</evidence>
<accession>A0A8S5S457</accession>
<proteinExistence type="predicted"/>
<sequence>MRTTVIYDGEKGTVLATIGEYDATRVRAETFEVLDGERVDRVDLSGETPQVVTSSTPASWQAELKQAVAESRAERAAAVAHSEQERESIKAEILAAINEMMAEETA</sequence>
<organism evidence="1">
    <name type="scientific">Siphoviridae sp. ctmP938</name>
    <dbReference type="NCBI Taxonomy" id="2827933"/>
    <lineage>
        <taxon>Viruses</taxon>
        <taxon>Duplodnaviria</taxon>
        <taxon>Heunggongvirae</taxon>
        <taxon>Uroviricota</taxon>
        <taxon>Caudoviricetes</taxon>
    </lineage>
</organism>